<evidence type="ECO:0000313" key="4">
    <source>
        <dbReference type="EMBL" id="CUU60492.1"/>
    </source>
</evidence>
<feature type="signal peptide" evidence="2">
    <location>
        <begin position="1"/>
        <end position="29"/>
    </location>
</feature>
<dbReference type="InterPro" id="IPR006311">
    <property type="entry name" value="TAT_signal"/>
</dbReference>
<feature type="domain" description="Solute-binding protein family 5" evidence="3">
    <location>
        <begin position="90"/>
        <end position="418"/>
    </location>
</feature>
<dbReference type="InterPro" id="IPR039424">
    <property type="entry name" value="SBP_5"/>
</dbReference>
<dbReference type="InterPro" id="IPR000914">
    <property type="entry name" value="SBP_5_dom"/>
</dbReference>
<dbReference type="Proteomes" id="UP000198802">
    <property type="component" value="Unassembled WGS sequence"/>
</dbReference>
<evidence type="ECO:0000313" key="5">
    <source>
        <dbReference type="Proteomes" id="UP000198802"/>
    </source>
</evidence>
<organism evidence="4 5">
    <name type="scientific">Parafrankia irregularis</name>
    <dbReference type="NCBI Taxonomy" id="795642"/>
    <lineage>
        <taxon>Bacteria</taxon>
        <taxon>Bacillati</taxon>
        <taxon>Actinomycetota</taxon>
        <taxon>Actinomycetes</taxon>
        <taxon>Frankiales</taxon>
        <taxon>Frankiaceae</taxon>
        <taxon>Parafrankia</taxon>
    </lineage>
</organism>
<gene>
    <name evidence="4" type="ORF">Ga0074812_14111</name>
</gene>
<feature type="chain" id="PRO_5006626598" evidence="2">
    <location>
        <begin position="30"/>
        <end position="526"/>
    </location>
</feature>
<name>A0A0S4QZU9_9ACTN</name>
<dbReference type="EMBL" id="FAOZ01000041">
    <property type="protein sequence ID" value="CUU60492.1"/>
    <property type="molecule type" value="Genomic_DNA"/>
</dbReference>
<dbReference type="GO" id="GO:0015833">
    <property type="term" value="P:peptide transport"/>
    <property type="evidence" value="ECO:0007669"/>
    <property type="project" value="TreeGrafter"/>
</dbReference>
<dbReference type="GO" id="GO:1904680">
    <property type="term" value="F:peptide transmembrane transporter activity"/>
    <property type="evidence" value="ECO:0007669"/>
    <property type="project" value="TreeGrafter"/>
</dbReference>
<dbReference type="PANTHER" id="PTHR30290">
    <property type="entry name" value="PERIPLASMIC BINDING COMPONENT OF ABC TRANSPORTER"/>
    <property type="match status" value="1"/>
</dbReference>
<sequence>MENNGISRRSLLAGLGAGGALLLAACSSAVDEAGSGASAGSTPKAGGTLKVAIPDDLIPKNLFTNSNTAITTLIGLVYESLTRYPNDSIEPKPRLAKSWTASADGLSLTLQLRDDVVFHSGRAFTSKDVEFSIKAYADASWHAQGQMQSTAQAVTSVDTTDPHQAVLHFAHPLGNIFDLLDTVFIIDSESVEDIKTGKGFVGTGPFTFKSWTPNSSLVFEKNPKYWQPGRPYLDGVRIGIVPDTNAIAAQLKSGQVDFAEGVSPRDTEELGKDTKKFNKTTLEGAEQQIYVGTNVTAPALGDVRLRQAIAYAIDRDRIISEVFRGNGYATNLPWPKYSVAHDAEKNKRYAYNPAKAKELVAQIGTLPTIPYTYNTALPVYAATAQIVQANLAAVGIKVELEPVDAATFVKQLIGAEFKGLWTTFHSWAQYTPSTLVVSAYPFNALHNASHFTSDDYTTSSQAAWKQPDGRSDAAITEYAKVSDELLEALFLVEIGVIPFQWVSSTRLSGLSYTKRWELDVTNAYLA</sequence>
<dbReference type="AlphaFoldDB" id="A0A0S4QZU9"/>
<evidence type="ECO:0000259" key="3">
    <source>
        <dbReference type="Pfam" id="PF00496"/>
    </source>
</evidence>
<dbReference type="SUPFAM" id="SSF53850">
    <property type="entry name" value="Periplasmic binding protein-like II"/>
    <property type="match status" value="1"/>
</dbReference>
<evidence type="ECO:0000256" key="1">
    <source>
        <dbReference type="ARBA" id="ARBA00022729"/>
    </source>
</evidence>
<accession>A0A0S4QZU9</accession>
<dbReference type="Pfam" id="PF00496">
    <property type="entry name" value="SBP_bac_5"/>
    <property type="match status" value="1"/>
</dbReference>
<dbReference type="PANTHER" id="PTHR30290:SF38">
    <property type="entry name" value="D,D-DIPEPTIDE-BINDING PERIPLASMIC PROTEIN DDPA-RELATED"/>
    <property type="match status" value="1"/>
</dbReference>
<keyword evidence="1 2" id="KW-0732">Signal</keyword>
<protein>
    <submittedName>
        <fullName evidence="4">Peptide/nickel transport system substrate-binding protein</fullName>
    </submittedName>
</protein>
<dbReference type="Gene3D" id="3.40.190.10">
    <property type="entry name" value="Periplasmic binding protein-like II"/>
    <property type="match status" value="1"/>
</dbReference>
<reference evidence="5" key="1">
    <citation type="submission" date="2015-11" db="EMBL/GenBank/DDBJ databases">
        <authorList>
            <person name="Varghese N."/>
        </authorList>
    </citation>
    <scope>NUCLEOTIDE SEQUENCE [LARGE SCALE GENOMIC DNA]</scope>
    <source>
        <strain evidence="5">DSM 45899</strain>
    </source>
</reference>
<keyword evidence="5" id="KW-1185">Reference proteome</keyword>
<evidence type="ECO:0000256" key="2">
    <source>
        <dbReference type="SAM" id="SignalP"/>
    </source>
</evidence>
<dbReference type="CDD" id="cd00995">
    <property type="entry name" value="PBP2_NikA_DppA_OppA_like"/>
    <property type="match status" value="1"/>
</dbReference>
<dbReference type="Gene3D" id="3.10.105.10">
    <property type="entry name" value="Dipeptide-binding Protein, Domain 3"/>
    <property type="match status" value="1"/>
</dbReference>
<dbReference type="PROSITE" id="PS51318">
    <property type="entry name" value="TAT"/>
    <property type="match status" value="1"/>
</dbReference>
<proteinExistence type="predicted"/>